<dbReference type="PROSITE" id="PS00226">
    <property type="entry name" value="IF_ROD_1"/>
    <property type="match status" value="1"/>
</dbReference>
<proteinExistence type="inferred from homology"/>
<keyword evidence="1 3" id="KW-0403">Intermediate filament</keyword>
<feature type="compositionally biased region" description="Basic and acidic residues" evidence="5">
    <location>
        <begin position="192"/>
        <end position="202"/>
    </location>
</feature>
<dbReference type="GO" id="GO:0005200">
    <property type="term" value="F:structural constituent of cytoskeleton"/>
    <property type="evidence" value="ECO:0007669"/>
    <property type="project" value="TreeGrafter"/>
</dbReference>
<dbReference type="AlphaFoldDB" id="A0A2G9P8E1"/>
<evidence type="ECO:0000256" key="3">
    <source>
        <dbReference type="RuleBase" id="RU000685"/>
    </source>
</evidence>
<keyword evidence="8" id="KW-1185">Reference proteome</keyword>
<evidence type="ECO:0000256" key="2">
    <source>
        <dbReference type="ARBA" id="ARBA00023054"/>
    </source>
</evidence>
<dbReference type="OrthoDB" id="2441647at2759"/>
<organism evidence="7 8">
    <name type="scientific">Aquarana catesbeiana</name>
    <name type="common">American bullfrog</name>
    <name type="synonym">Rana catesbeiana</name>
    <dbReference type="NCBI Taxonomy" id="8400"/>
    <lineage>
        <taxon>Eukaryota</taxon>
        <taxon>Metazoa</taxon>
        <taxon>Chordata</taxon>
        <taxon>Craniata</taxon>
        <taxon>Vertebrata</taxon>
        <taxon>Euteleostomi</taxon>
        <taxon>Amphibia</taxon>
        <taxon>Batrachia</taxon>
        <taxon>Anura</taxon>
        <taxon>Neobatrachia</taxon>
        <taxon>Ranoidea</taxon>
        <taxon>Ranidae</taxon>
        <taxon>Aquarana</taxon>
    </lineage>
</organism>
<dbReference type="EMBL" id="KV922509">
    <property type="protein sequence ID" value="PIN99581.1"/>
    <property type="molecule type" value="Genomic_DNA"/>
</dbReference>
<protein>
    <recommendedName>
        <fullName evidence="6">IF rod domain-containing protein</fullName>
    </recommendedName>
</protein>
<evidence type="ECO:0000313" key="8">
    <source>
        <dbReference type="Proteomes" id="UP000228934"/>
    </source>
</evidence>
<dbReference type="PANTHER" id="PTHR45652:SF13">
    <property type="entry name" value="NEUROFILAMENT LIGHT POLYPEPTIDE"/>
    <property type="match status" value="1"/>
</dbReference>
<feature type="domain" description="IF rod" evidence="6">
    <location>
        <begin position="1"/>
        <end position="159"/>
    </location>
</feature>
<dbReference type="InterPro" id="IPR039008">
    <property type="entry name" value="IF_rod_dom"/>
</dbReference>
<name>A0A2G9P8E1_AQUCT</name>
<dbReference type="InterPro" id="IPR050405">
    <property type="entry name" value="Intermediate_filament"/>
</dbReference>
<dbReference type="PROSITE" id="PS51842">
    <property type="entry name" value="IF_ROD_2"/>
    <property type="match status" value="1"/>
</dbReference>
<feature type="region of interest" description="Disordered" evidence="5">
    <location>
        <begin position="187"/>
        <end position="229"/>
    </location>
</feature>
<dbReference type="GO" id="GO:0005737">
    <property type="term" value="C:cytoplasm"/>
    <property type="evidence" value="ECO:0007669"/>
    <property type="project" value="TreeGrafter"/>
</dbReference>
<dbReference type="SUPFAM" id="SSF64593">
    <property type="entry name" value="Intermediate filament protein, coiled coil region"/>
    <property type="match status" value="1"/>
</dbReference>
<evidence type="ECO:0000259" key="6">
    <source>
        <dbReference type="PROSITE" id="PS51842"/>
    </source>
</evidence>
<dbReference type="Pfam" id="PF00038">
    <property type="entry name" value="Filament"/>
    <property type="match status" value="1"/>
</dbReference>
<evidence type="ECO:0000256" key="1">
    <source>
        <dbReference type="ARBA" id="ARBA00022754"/>
    </source>
</evidence>
<evidence type="ECO:0000256" key="5">
    <source>
        <dbReference type="SAM" id="MobiDB-lite"/>
    </source>
</evidence>
<dbReference type="Gene3D" id="1.20.5.500">
    <property type="entry name" value="Single helix bin"/>
    <property type="match status" value="1"/>
</dbReference>
<dbReference type="PANTHER" id="PTHR45652">
    <property type="entry name" value="GLIAL FIBRILLARY ACIDIC PROTEIN"/>
    <property type="match status" value="1"/>
</dbReference>
<reference evidence="8" key="1">
    <citation type="journal article" date="2017" name="Nat. Commun.">
        <title>The North American bullfrog draft genome provides insight into hormonal regulation of long noncoding RNA.</title>
        <authorList>
            <person name="Hammond S.A."/>
            <person name="Warren R.L."/>
            <person name="Vandervalk B.P."/>
            <person name="Kucuk E."/>
            <person name="Khan H."/>
            <person name="Gibb E.A."/>
            <person name="Pandoh P."/>
            <person name="Kirk H."/>
            <person name="Zhao Y."/>
            <person name="Jones M."/>
            <person name="Mungall A.J."/>
            <person name="Coope R."/>
            <person name="Pleasance S."/>
            <person name="Moore R.A."/>
            <person name="Holt R.A."/>
            <person name="Round J.M."/>
            <person name="Ohora S."/>
            <person name="Walle B.V."/>
            <person name="Veldhoen N."/>
            <person name="Helbing C.C."/>
            <person name="Birol I."/>
        </authorList>
    </citation>
    <scope>NUCLEOTIDE SEQUENCE [LARGE SCALE GENOMIC DNA]</scope>
</reference>
<keyword evidence="2 4" id="KW-0175">Coiled coil</keyword>
<dbReference type="Gene3D" id="1.20.5.170">
    <property type="match status" value="1"/>
</dbReference>
<dbReference type="Proteomes" id="UP000228934">
    <property type="component" value="Unassembled WGS sequence"/>
</dbReference>
<dbReference type="GO" id="GO:0005882">
    <property type="term" value="C:intermediate filament"/>
    <property type="evidence" value="ECO:0007669"/>
    <property type="project" value="UniProtKB-KW"/>
</dbReference>
<accession>A0A2G9P8E1</accession>
<evidence type="ECO:0000256" key="4">
    <source>
        <dbReference type="SAM" id="Coils"/>
    </source>
</evidence>
<dbReference type="GO" id="GO:0045109">
    <property type="term" value="P:intermediate filament organization"/>
    <property type="evidence" value="ECO:0007669"/>
    <property type="project" value="TreeGrafter"/>
</dbReference>
<evidence type="ECO:0000313" key="7">
    <source>
        <dbReference type="EMBL" id="PIN99581.1"/>
    </source>
</evidence>
<sequence>ITVEMDVVNKPDLTAALKEIRMQYEVLSTRNQQTAEDWYQTKITNVTQEAARNNDNIRQAKEEINEYRRQLQARTLENDALRSANESLERQLQETEDRNNEEIAQMQETINQLDNALRTTKGEMARHLREYQDLLNVKMALDIEIAAYRKLLEGEETRLTTVGGGGMFGMGYSYSSGSYSGGRMYPSSTISIHKEEKKDAADGGKGGSPVQPKPPKSADASSDKAASKN</sequence>
<dbReference type="FunFam" id="1.20.5.170:FF:000002">
    <property type="entry name" value="Type I keratin KA11"/>
    <property type="match status" value="1"/>
</dbReference>
<comment type="similarity">
    <text evidence="3">Belongs to the intermediate filament family.</text>
</comment>
<dbReference type="InterPro" id="IPR018039">
    <property type="entry name" value="IF_conserved"/>
</dbReference>
<dbReference type="FunFam" id="1.20.5.500:FF:000001">
    <property type="entry name" value="Type II keratin 23"/>
    <property type="match status" value="1"/>
</dbReference>
<gene>
    <name evidence="7" type="ORF">AB205_0153110</name>
</gene>
<dbReference type="SMART" id="SM01391">
    <property type="entry name" value="Filament"/>
    <property type="match status" value="1"/>
</dbReference>
<feature type="coiled-coil region" evidence="4">
    <location>
        <begin position="43"/>
        <end position="130"/>
    </location>
</feature>
<feature type="non-terminal residue" evidence="7">
    <location>
        <position position="1"/>
    </location>
</feature>